<dbReference type="PROSITE" id="PS00344">
    <property type="entry name" value="GATA_ZN_FINGER_1"/>
    <property type="match status" value="1"/>
</dbReference>
<evidence type="ECO:0000256" key="8">
    <source>
        <dbReference type="ARBA" id="ARBA00023242"/>
    </source>
</evidence>
<dbReference type="InterPro" id="IPR052138">
    <property type="entry name" value="GATA_ZnFinger_Domain"/>
</dbReference>
<dbReference type="InterPro" id="IPR013088">
    <property type="entry name" value="Znf_NHR/GATA"/>
</dbReference>
<evidence type="ECO:0000256" key="10">
    <source>
        <dbReference type="PROSITE-ProRule" id="PRU00094"/>
    </source>
</evidence>
<comment type="similarity">
    <text evidence="9">Belongs to the type IV zinc-finger family. Class B subfamily.</text>
</comment>
<keyword evidence="5" id="KW-0805">Transcription regulation</keyword>
<keyword evidence="7" id="KW-0804">Transcription</keyword>
<dbReference type="PANTHER" id="PTHR47255:SF4">
    <property type="entry name" value="GATA ZINC FINGER DOMAIN-CONTAINING PROTEIN 12"/>
    <property type="match status" value="1"/>
</dbReference>
<evidence type="ECO:0000256" key="4">
    <source>
        <dbReference type="ARBA" id="ARBA00022833"/>
    </source>
</evidence>
<dbReference type="FunFam" id="3.30.50.10:FF:000055">
    <property type="entry name" value="GATA transcription factor 21"/>
    <property type="match status" value="1"/>
</dbReference>
<organism evidence="12 13">
    <name type="scientific">Striga hermonthica</name>
    <name type="common">Purple witchweed</name>
    <name type="synonym">Buchnera hermonthica</name>
    <dbReference type="NCBI Taxonomy" id="68872"/>
    <lineage>
        <taxon>Eukaryota</taxon>
        <taxon>Viridiplantae</taxon>
        <taxon>Streptophyta</taxon>
        <taxon>Embryophyta</taxon>
        <taxon>Tracheophyta</taxon>
        <taxon>Spermatophyta</taxon>
        <taxon>Magnoliopsida</taxon>
        <taxon>eudicotyledons</taxon>
        <taxon>Gunneridae</taxon>
        <taxon>Pentapetalae</taxon>
        <taxon>asterids</taxon>
        <taxon>lamiids</taxon>
        <taxon>Lamiales</taxon>
        <taxon>Orobanchaceae</taxon>
        <taxon>Buchnereae</taxon>
        <taxon>Striga</taxon>
    </lineage>
</organism>
<evidence type="ECO:0000259" key="11">
    <source>
        <dbReference type="PROSITE" id="PS50114"/>
    </source>
</evidence>
<dbReference type="Gene3D" id="3.30.50.10">
    <property type="entry name" value="Erythroid Transcription Factor GATA-1, subunit A"/>
    <property type="match status" value="1"/>
</dbReference>
<dbReference type="SUPFAM" id="SSF57716">
    <property type="entry name" value="Glucocorticoid receptor-like (DNA-binding domain)"/>
    <property type="match status" value="1"/>
</dbReference>
<evidence type="ECO:0000313" key="13">
    <source>
        <dbReference type="Proteomes" id="UP001153555"/>
    </source>
</evidence>
<dbReference type="PANTHER" id="PTHR47255">
    <property type="entry name" value="GATA TRANSCRIPTION FACTOR 22-RELATED"/>
    <property type="match status" value="1"/>
</dbReference>
<gene>
    <name evidence="12" type="ORF">SHERM_02768</name>
</gene>
<keyword evidence="8" id="KW-0539">Nucleus</keyword>
<reference evidence="12" key="1">
    <citation type="submission" date="2019-12" db="EMBL/GenBank/DDBJ databases">
        <authorList>
            <person name="Scholes J."/>
        </authorList>
    </citation>
    <scope>NUCLEOTIDE SEQUENCE</scope>
</reference>
<dbReference type="Proteomes" id="UP001153555">
    <property type="component" value="Unassembled WGS sequence"/>
</dbReference>
<dbReference type="GO" id="GO:0006355">
    <property type="term" value="P:regulation of DNA-templated transcription"/>
    <property type="evidence" value="ECO:0007669"/>
    <property type="project" value="InterPro"/>
</dbReference>
<keyword evidence="13" id="KW-1185">Reference proteome</keyword>
<dbReference type="PROSITE" id="PS50114">
    <property type="entry name" value="GATA_ZN_FINGER_2"/>
    <property type="match status" value="1"/>
</dbReference>
<dbReference type="Pfam" id="PF00320">
    <property type="entry name" value="GATA"/>
    <property type="match status" value="1"/>
</dbReference>
<comment type="caution">
    <text evidence="12">The sequence shown here is derived from an EMBL/GenBank/DDBJ whole genome shotgun (WGS) entry which is preliminary data.</text>
</comment>
<sequence>MNLNLNSTPSPFPVTQHQITGGDNIVPPFSPNDPSLFSVSCRIFLNSTKDHRMGYDHHDDHTELYRPQQISNGNLGGSIYENKNNRVDQSGLKLTLWQKEDHKEDVDNRPVKWMSSKMRATHKIKNNSGRLTLKITKNKLENQITSSFQSDKSSCTGSYMTESSPVRVCFDCNTTKTPLWRSGPKGPKSLCNACGIRQRKARRAMAAAAAAAAANGTAFAASDHENPVKMKIKVKYKGKNAHSKKRCNIATSEAGSQSDSQKKIGFEDFLISLSKNLSYHHVFPEDEKDAAILLIALSSGLVHG</sequence>
<dbReference type="InterPro" id="IPR000679">
    <property type="entry name" value="Znf_GATA"/>
</dbReference>
<dbReference type="EMBL" id="CACSLK010028053">
    <property type="protein sequence ID" value="CAA0834963.1"/>
    <property type="molecule type" value="Genomic_DNA"/>
</dbReference>
<dbReference type="CDD" id="cd00202">
    <property type="entry name" value="ZnF_GATA"/>
    <property type="match status" value="1"/>
</dbReference>
<dbReference type="AlphaFoldDB" id="A0A9N7NRL1"/>
<keyword evidence="3 10" id="KW-0863">Zinc-finger</keyword>
<name>A0A9N7NRL1_STRHE</name>
<dbReference type="SMART" id="SM00401">
    <property type="entry name" value="ZnF_GATA"/>
    <property type="match status" value="1"/>
</dbReference>
<evidence type="ECO:0000313" key="12">
    <source>
        <dbReference type="EMBL" id="CAA0834963.1"/>
    </source>
</evidence>
<accession>A0A9N7NRL1</accession>
<dbReference type="GO" id="GO:0008270">
    <property type="term" value="F:zinc ion binding"/>
    <property type="evidence" value="ECO:0007669"/>
    <property type="project" value="UniProtKB-KW"/>
</dbReference>
<evidence type="ECO:0000256" key="1">
    <source>
        <dbReference type="ARBA" id="ARBA00004123"/>
    </source>
</evidence>
<dbReference type="GO" id="GO:0000976">
    <property type="term" value="F:transcription cis-regulatory region binding"/>
    <property type="evidence" value="ECO:0007669"/>
    <property type="project" value="UniProtKB-ARBA"/>
</dbReference>
<evidence type="ECO:0000256" key="7">
    <source>
        <dbReference type="ARBA" id="ARBA00023163"/>
    </source>
</evidence>
<evidence type="ECO:0000256" key="9">
    <source>
        <dbReference type="ARBA" id="ARBA00024019"/>
    </source>
</evidence>
<keyword evidence="6" id="KW-0238">DNA-binding</keyword>
<evidence type="ECO:0000256" key="6">
    <source>
        <dbReference type="ARBA" id="ARBA00023125"/>
    </source>
</evidence>
<protein>
    <submittedName>
        <fullName evidence="12">GATA transcription factor 22</fullName>
    </submittedName>
</protein>
<evidence type="ECO:0000256" key="3">
    <source>
        <dbReference type="ARBA" id="ARBA00022771"/>
    </source>
</evidence>
<proteinExistence type="inferred from homology"/>
<comment type="subcellular location">
    <subcellularLocation>
        <location evidence="1">Nucleus</location>
    </subcellularLocation>
</comment>
<dbReference type="GO" id="GO:0005634">
    <property type="term" value="C:nucleus"/>
    <property type="evidence" value="ECO:0007669"/>
    <property type="project" value="UniProtKB-SubCell"/>
</dbReference>
<keyword evidence="2" id="KW-0479">Metal-binding</keyword>
<dbReference type="OrthoDB" id="2162994at2759"/>
<evidence type="ECO:0000256" key="5">
    <source>
        <dbReference type="ARBA" id="ARBA00023015"/>
    </source>
</evidence>
<evidence type="ECO:0000256" key="2">
    <source>
        <dbReference type="ARBA" id="ARBA00022723"/>
    </source>
</evidence>
<keyword evidence="4" id="KW-0862">Zinc</keyword>
<feature type="domain" description="GATA-type" evidence="11">
    <location>
        <begin position="163"/>
        <end position="199"/>
    </location>
</feature>